<feature type="compositionally biased region" description="Pro residues" evidence="8">
    <location>
        <begin position="813"/>
        <end position="823"/>
    </location>
</feature>
<comment type="caution">
    <text evidence="11">The sequence shown here is derived from an EMBL/GenBank/DDBJ whole genome shotgun (WGS) entry which is preliminary data.</text>
</comment>
<evidence type="ECO:0000256" key="5">
    <source>
        <dbReference type="ARBA" id="ARBA00022927"/>
    </source>
</evidence>
<dbReference type="InterPro" id="IPR017916">
    <property type="entry name" value="SB_dom"/>
</dbReference>
<dbReference type="InterPro" id="IPR037202">
    <property type="entry name" value="ESCRT_assembly_dom"/>
</dbReference>
<dbReference type="GO" id="GO:0043130">
    <property type="term" value="F:ubiquitin binding"/>
    <property type="evidence" value="ECO:0007669"/>
    <property type="project" value="TreeGrafter"/>
</dbReference>
<organism evidence="11 12">
    <name type="scientific">Exophiala mesophila</name>
    <name type="common">Black yeast-like fungus</name>
    <dbReference type="NCBI Taxonomy" id="212818"/>
    <lineage>
        <taxon>Eukaryota</taxon>
        <taxon>Fungi</taxon>
        <taxon>Dikarya</taxon>
        <taxon>Ascomycota</taxon>
        <taxon>Pezizomycotina</taxon>
        <taxon>Eurotiomycetes</taxon>
        <taxon>Chaetothyriomycetidae</taxon>
        <taxon>Chaetothyriales</taxon>
        <taxon>Herpotrichiellaceae</taxon>
        <taxon>Exophiala</taxon>
    </lineage>
</organism>
<dbReference type="Gene3D" id="6.10.140.820">
    <property type="match status" value="1"/>
</dbReference>
<dbReference type="EMBL" id="NAJM01000042">
    <property type="protein sequence ID" value="RVX67980.1"/>
    <property type="molecule type" value="Genomic_DNA"/>
</dbReference>
<comment type="subcellular location">
    <subcellularLocation>
        <location evidence="1">Endosome</location>
    </subcellularLocation>
</comment>
<dbReference type="Gene3D" id="3.10.110.10">
    <property type="entry name" value="Ubiquitin Conjugating Enzyme"/>
    <property type="match status" value="1"/>
</dbReference>
<dbReference type="PROSITE" id="PS51322">
    <property type="entry name" value="UEV"/>
    <property type="match status" value="1"/>
</dbReference>
<feature type="compositionally biased region" description="Pro residues" evidence="8">
    <location>
        <begin position="974"/>
        <end position="993"/>
    </location>
</feature>
<evidence type="ECO:0000259" key="10">
    <source>
        <dbReference type="PROSITE" id="PS51322"/>
    </source>
</evidence>
<dbReference type="PROSITE" id="PS51312">
    <property type="entry name" value="SB"/>
    <property type="match status" value="1"/>
</dbReference>
<feature type="domain" description="SB" evidence="9">
    <location>
        <begin position="1218"/>
        <end position="1286"/>
    </location>
</feature>
<feature type="compositionally biased region" description="Low complexity" evidence="8">
    <location>
        <begin position="1006"/>
        <end position="1035"/>
    </location>
</feature>
<comment type="similarity">
    <text evidence="2">Belongs to the ubiquitin-conjugating enzyme family. UEV subfamily.</text>
</comment>
<dbReference type="Proteomes" id="UP000288859">
    <property type="component" value="Unassembled WGS sequence"/>
</dbReference>
<evidence type="ECO:0008006" key="13">
    <source>
        <dbReference type="Google" id="ProtNLM"/>
    </source>
</evidence>
<dbReference type="SUPFAM" id="SSF140111">
    <property type="entry name" value="Endosomal sorting complex assembly domain"/>
    <property type="match status" value="1"/>
</dbReference>
<evidence type="ECO:0000256" key="8">
    <source>
        <dbReference type="SAM" id="MobiDB-lite"/>
    </source>
</evidence>
<dbReference type="VEuPathDB" id="FungiDB:PV10_00954"/>
<keyword evidence="4" id="KW-0967">Endosome</keyword>
<dbReference type="VEuPathDB" id="FungiDB:PV10_00955"/>
<feature type="compositionally biased region" description="Polar residues" evidence="8">
    <location>
        <begin position="901"/>
        <end position="948"/>
    </location>
</feature>
<evidence type="ECO:0000256" key="6">
    <source>
        <dbReference type="ARBA" id="ARBA00023054"/>
    </source>
</evidence>
<gene>
    <name evidence="11" type="ORF">B0A52_08390</name>
</gene>
<name>A0A438MYI7_EXOME</name>
<dbReference type="GO" id="GO:0043162">
    <property type="term" value="P:ubiquitin-dependent protein catabolic process via the multivesicular body sorting pathway"/>
    <property type="evidence" value="ECO:0007669"/>
    <property type="project" value="UniProtKB-ARBA"/>
</dbReference>
<evidence type="ECO:0000256" key="7">
    <source>
        <dbReference type="PROSITE-ProRule" id="PRU00644"/>
    </source>
</evidence>
<dbReference type="InterPro" id="IPR008883">
    <property type="entry name" value="UEV_N"/>
</dbReference>
<dbReference type="GO" id="GO:0006886">
    <property type="term" value="P:intracellular protein transport"/>
    <property type="evidence" value="ECO:0007669"/>
    <property type="project" value="UniProtKB-ARBA"/>
</dbReference>
<accession>A0A438MYI7</accession>
<dbReference type="CDD" id="cd11685">
    <property type="entry name" value="UEV_TSG101-like"/>
    <property type="match status" value="1"/>
</dbReference>
<evidence type="ECO:0000256" key="4">
    <source>
        <dbReference type="ARBA" id="ARBA00022753"/>
    </source>
</evidence>
<feature type="region of interest" description="Disordered" evidence="8">
    <location>
        <begin position="613"/>
        <end position="650"/>
    </location>
</feature>
<evidence type="ECO:0000256" key="2">
    <source>
        <dbReference type="ARBA" id="ARBA00009594"/>
    </source>
</evidence>
<keyword evidence="6" id="KW-0175">Coiled coil</keyword>
<dbReference type="SUPFAM" id="SSF54495">
    <property type="entry name" value="UBC-like"/>
    <property type="match status" value="1"/>
</dbReference>
<proteinExistence type="inferred from homology"/>
<feature type="compositionally biased region" description="Low complexity" evidence="8">
    <location>
        <begin position="824"/>
        <end position="853"/>
    </location>
</feature>
<feature type="compositionally biased region" description="Low complexity" evidence="8">
    <location>
        <begin position="870"/>
        <end position="889"/>
    </location>
</feature>
<keyword evidence="5 7" id="KW-0653">Protein transport</keyword>
<evidence type="ECO:0000259" key="9">
    <source>
        <dbReference type="PROSITE" id="PS51312"/>
    </source>
</evidence>
<reference evidence="11 12" key="1">
    <citation type="submission" date="2017-03" db="EMBL/GenBank/DDBJ databases">
        <title>Genomes of endolithic fungi from Antarctica.</title>
        <authorList>
            <person name="Coleine C."/>
            <person name="Masonjones S."/>
            <person name="Stajich J.E."/>
        </authorList>
    </citation>
    <scope>NUCLEOTIDE SEQUENCE [LARGE SCALE GENOMIC DNA]</scope>
    <source>
        <strain evidence="11 12">CCFEE 6314</strain>
    </source>
</reference>
<feature type="compositionally biased region" description="Low complexity" evidence="8">
    <location>
        <begin position="1043"/>
        <end position="1064"/>
    </location>
</feature>
<protein>
    <recommendedName>
        <fullName evidence="13">UEV domain-containing protein</fullName>
    </recommendedName>
</protein>
<keyword evidence="3 7" id="KW-0813">Transport</keyword>
<evidence type="ECO:0000313" key="12">
    <source>
        <dbReference type="Proteomes" id="UP000288859"/>
    </source>
</evidence>
<dbReference type="GO" id="GO:0000813">
    <property type="term" value="C:ESCRT I complex"/>
    <property type="evidence" value="ECO:0007669"/>
    <property type="project" value="TreeGrafter"/>
</dbReference>
<dbReference type="Pfam" id="PF09454">
    <property type="entry name" value="Vps23_core"/>
    <property type="match status" value="1"/>
</dbReference>
<feature type="domain" description="UEV" evidence="10">
    <location>
        <begin position="656"/>
        <end position="801"/>
    </location>
</feature>
<dbReference type="PANTHER" id="PTHR23306">
    <property type="entry name" value="TUMOR SUSCEPTIBILITY GENE 101 PROTEIN-RELATED"/>
    <property type="match status" value="1"/>
</dbReference>
<feature type="region of interest" description="Disordered" evidence="8">
    <location>
        <begin position="796"/>
        <end position="1118"/>
    </location>
</feature>
<evidence type="ECO:0000256" key="1">
    <source>
        <dbReference type="ARBA" id="ARBA00004177"/>
    </source>
</evidence>
<dbReference type="Pfam" id="PF05743">
    <property type="entry name" value="UEV"/>
    <property type="match status" value="1"/>
</dbReference>
<dbReference type="InterPro" id="IPR052070">
    <property type="entry name" value="ESCRT-I_UEV_domain"/>
</dbReference>
<dbReference type="InterPro" id="IPR016135">
    <property type="entry name" value="UBQ-conjugating_enzyme/RWD"/>
</dbReference>
<dbReference type="OrthoDB" id="5359231at2759"/>
<dbReference type="PANTHER" id="PTHR23306:SF3">
    <property type="entry name" value="TUMOR SUPPRESSOR PROTEIN 101"/>
    <property type="match status" value="1"/>
</dbReference>
<dbReference type="GO" id="GO:0072666">
    <property type="term" value="P:establishment of protein localization to vacuole"/>
    <property type="evidence" value="ECO:0007669"/>
    <property type="project" value="UniProtKB-ARBA"/>
</dbReference>
<evidence type="ECO:0000313" key="11">
    <source>
        <dbReference type="EMBL" id="RVX67980.1"/>
    </source>
</evidence>
<sequence length="1287" mass="143131">MIEGGRSNTCPGSYERIQVGSAKLLGMRASLDQLPFDIMHQIARLLDVRSYTHLSRACHTTAKQLQDESTAKASLKSSHPYTRWTELAFQQPHNTMIRQVIDRLYNTEIALQACSPYSVSVLAYTTTFSYQQGIVCYASNGEIRMLNLNGNRRVEKVFSSEALGCKLVCSDSLVTASKPVLESLQILSCSYNLVALWCGYGTGGDYLAVVSSSSTTDPETTDDSLGQDSICLYISLRSTEKIFVRHDSRYLVYGTNSARGYHGHYEWLLDVWDLQMSKLVNKEPIQLHDICGSAIGSTVCFVVFNGYFYGLSNQTSADCENVDWTSYYSLIYFPLPRPDLKPKVHTIYRRYHGDGPIHDAWTRLEFQVDRQTGELLVVECRKEWINGGSHAVRACYTQALRSSARDQDLEDPSCCSENVPTLTLINKDSDPRSVKSEPRPAKYLHSESNITGDKREYIRTKTKWNNHDFNLQSFVDLVSEDHIFKDEWRPRQQLKIRVVSRHQISPLSPDPECTNEVSQMAHLGVNDIVSGQERYSISHCTIWPPNDTPSEIHNILCPDGKLGELNATQGDEGLIYMAGPQVGGSRKEKPLVFVSFDPTFGFEGMRRLDGNLARAKQPDYRHARSPKRKRSSSECVSEKKQAGLSTTPARKSPTLKTLSWLYDVLKREYRDPNRTYSDLAHALHRHPGFAPRTDVYTFENGAPALLVHFQGTIPVTFRGNTYRFPISLWIPHSYPYDAPIVYVTPTNDMLIRPGQYVGGDGKIYHPYLAHWRDAWERSNVVDFLSILSDVFAKEPPVISRHQQQPQQHQRPGQPTPPPVPPLPKEVQPQASGSASGSASGRMQSPQGQSGTSGPPLPPPKDPVVGGGGRSVSSPILGATSSSPSSSQRPGRYDAPPPLPPQTHSSDQSQQRPPSIYANGSTQRPLSGVNYTPQRSSSLRQSHTAQQAPSHGYYPQQSQPQPPRPEDSQHYQYPPQRPLQSPPPGHDLASPPPTQSYGERPLSQHIAPGPSSQGQGWQQQQYHPSQSSSSAAGQHFQPPPPQPHQQQQQHPAQSTPIHPHYQQQQHPPPQPQAQQQPKPTPQPQPNLLDSPFDIPLSTINPSKPSSHPSIPAPPIPVNPEKEALLSHLSHVLTQSLHSQIGQTNSAQPALASQQAALQTTAATLHTELTQLQNLHAHLTTNISHLHTSLASSDKVIQTSRLRAQEKDIPHVDEMLVPPTVVARQLYDVSCEERGIEAAILALQDGFVRGRVGADVWSRRTRELAREGFKRRWMGRKVARGLGLDGANA</sequence>
<evidence type="ECO:0000256" key="3">
    <source>
        <dbReference type="ARBA" id="ARBA00022448"/>
    </source>
</evidence>
<feature type="compositionally biased region" description="Low complexity" evidence="8">
    <location>
        <begin position="1098"/>
        <end position="1108"/>
    </location>
</feature>
<feature type="compositionally biased region" description="Low complexity" evidence="8">
    <location>
        <begin position="802"/>
        <end position="812"/>
    </location>
</feature>